<dbReference type="AlphaFoldDB" id="I3S7P0"/>
<organism evidence="1">
    <name type="scientific">Medicago truncatula</name>
    <name type="common">Barrel medic</name>
    <name type="synonym">Medicago tribuloides</name>
    <dbReference type="NCBI Taxonomy" id="3880"/>
    <lineage>
        <taxon>Eukaryota</taxon>
        <taxon>Viridiplantae</taxon>
        <taxon>Streptophyta</taxon>
        <taxon>Embryophyta</taxon>
        <taxon>Tracheophyta</taxon>
        <taxon>Spermatophyta</taxon>
        <taxon>Magnoliopsida</taxon>
        <taxon>eudicotyledons</taxon>
        <taxon>Gunneridae</taxon>
        <taxon>Pentapetalae</taxon>
        <taxon>rosids</taxon>
        <taxon>fabids</taxon>
        <taxon>Fabales</taxon>
        <taxon>Fabaceae</taxon>
        <taxon>Papilionoideae</taxon>
        <taxon>50 kb inversion clade</taxon>
        <taxon>NPAAA clade</taxon>
        <taxon>Hologalegina</taxon>
        <taxon>IRL clade</taxon>
        <taxon>Trifolieae</taxon>
        <taxon>Medicago</taxon>
    </lineage>
</organism>
<protein>
    <submittedName>
        <fullName evidence="1">Uncharacterized protein</fullName>
    </submittedName>
</protein>
<proteinExistence type="evidence at transcript level"/>
<name>I3S7P0_MEDTR</name>
<sequence length="39" mass="4536">MVVGISLMVFQIIYIKTHGKKKPQQPPMCILNRNVPLWL</sequence>
<reference evidence="1" key="1">
    <citation type="submission" date="2012-05" db="EMBL/GenBank/DDBJ databases">
        <authorList>
            <person name="Krishnakumar V."/>
            <person name="Cheung F."/>
            <person name="Xiao Y."/>
            <person name="Chan A."/>
            <person name="Moskal W.A."/>
            <person name="Town C.D."/>
        </authorList>
    </citation>
    <scope>NUCLEOTIDE SEQUENCE</scope>
</reference>
<evidence type="ECO:0000313" key="1">
    <source>
        <dbReference type="EMBL" id="AFK36282.1"/>
    </source>
</evidence>
<accession>I3S7P0</accession>
<dbReference type="EMBL" id="BT136487">
    <property type="protein sequence ID" value="AFK36282.1"/>
    <property type="molecule type" value="mRNA"/>
</dbReference>